<organism evidence="1 2">
    <name type="scientific">Adineta steineri</name>
    <dbReference type="NCBI Taxonomy" id="433720"/>
    <lineage>
        <taxon>Eukaryota</taxon>
        <taxon>Metazoa</taxon>
        <taxon>Spiralia</taxon>
        <taxon>Gnathifera</taxon>
        <taxon>Rotifera</taxon>
        <taxon>Eurotatoria</taxon>
        <taxon>Bdelloidea</taxon>
        <taxon>Adinetida</taxon>
        <taxon>Adinetidae</taxon>
        <taxon>Adineta</taxon>
    </lineage>
</organism>
<accession>A0A820J8H2</accession>
<dbReference type="GO" id="GO:0030018">
    <property type="term" value="C:Z disc"/>
    <property type="evidence" value="ECO:0007669"/>
    <property type="project" value="TreeGrafter"/>
</dbReference>
<dbReference type="EMBL" id="CAJOBB010015982">
    <property type="protein sequence ID" value="CAF4322959.1"/>
    <property type="molecule type" value="Genomic_DNA"/>
</dbReference>
<evidence type="ECO:0000313" key="2">
    <source>
        <dbReference type="Proteomes" id="UP000663868"/>
    </source>
</evidence>
<dbReference type="InterPro" id="IPR015925">
    <property type="entry name" value="Ryanodine_IP3_receptor"/>
</dbReference>
<name>A0A820J8H2_9BILA</name>
<feature type="non-terminal residue" evidence="1">
    <location>
        <position position="1"/>
    </location>
</feature>
<dbReference type="GO" id="GO:0005790">
    <property type="term" value="C:smooth endoplasmic reticulum"/>
    <property type="evidence" value="ECO:0007669"/>
    <property type="project" value="TreeGrafter"/>
</dbReference>
<dbReference type="GO" id="GO:0034704">
    <property type="term" value="C:calcium channel complex"/>
    <property type="evidence" value="ECO:0007669"/>
    <property type="project" value="TreeGrafter"/>
</dbReference>
<dbReference type="GO" id="GO:0033017">
    <property type="term" value="C:sarcoplasmic reticulum membrane"/>
    <property type="evidence" value="ECO:0007669"/>
    <property type="project" value="TreeGrafter"/>
</dbReference>
<comment type="caution">
    <text evidence="1">The sequence shown here is derived from an EMBL/GenBank/DDBJ whole genome shotgun (WGS) entry which is preliminary data.</text>
</comment>
<dbReference type="GO" id="GO:0006941">
    <property type="term" value="P:striated muscle contraction"/>
    <property type="evidence" value="ECO:0007669"/>
    <property type="project" value="TreeGrafter"/>
</dbReference>
<dbReference type="AlphaFoldDB" id="A0A820J8H2"/>
<feature type="non-terminal residue" evidence="1">
    <location>
        <position position="237"/>
    </location>
</feature>
<gene>
    <name evidence="1" type="ORF">KXQ929_LOCUS46728</name>
</gene>
<protein>
    <submittedName>
        <fullName evidence="1">Uncharacterized protein</fullName>
    </submittedName>
</protein>
<evidence type="ECO:0000313" key="1">
    <source>
        <dbReference type="EMBL" id="CAF4322959.1"/>
    </source>
</evidence>
<dbReference type="GO" id="GO:0014808">
    <property type="term" value="P:release of sequestered calcium ion into cytosol by sarcoplasmic reticulum"/>
    <property type="evidence" value="ECO:0007669"/>
    <property type="project" value="TreeGrafter"/>
</dbReference>
<proteinExistence type="predicted"/>
<dbReference type="Proteomes" id="UP000663868">
    <property type="component" value="Unassembled WGS sequence"/>
</dbReference>
<dbReference type="PANTHER" id="PTHR46399">
    <property type="entry name" value="B30.2/SPRY DOMAIN-CONTAINING PROTEIN"/>
    <property type="match status" value="1"/>
</dbReference>
<dbReference type="GO" id="GO:0005219">
    <property type="term" value="F:ryanodine-sensitive calcium-release channel activity"/>
    <property type="evidence" value="ECO:0007669"/>
    <property type="project" value="TreeGrafter"/>
</dbReference>
<sequence length="237" mass="27004">DNSMPPGLQPAHKMSIILFLERVYGIPDQETFFRLVEDAFLPDIRAATILDMAAIAESDMALALNRYLCTSVITIMTAHAHYFDDCDHRSSLLESTLHTVYRLSKCRSLTKNQLDIICDFLLAFASQLKPSMMTPLLRKLVHDVPALTDQTIVPLRMLTQWYERCSRYYSVAATEEEKRLTMLLFQKIFDALASRAYDPELFGKALPCLTAIGSALSPDYSYSINQQDNLDHEREKV</sequence>
<reference evidence="1" key="1">
    <citation type="submission" date="2021-02" db="EMBL/GenBank/DDBJ databases">
        <authorList>
            <person name="Nowell W R."/>
        </authorList>
    </citation>
    <scope>NUCLEOTIDE SEQUENCE</scope>
</reference>
<dbReference type="PANTHER" id="PTHR46399:SF8">
    <property type="entry name" value="B30.2_SPRY DOMAIN-CONTAINING PROTEIN"/>
    <property type="match status" value="1"/>
</dbReference>
<dbReference type="GO" id="GO:0042383">
    <property type="term" value="C:sarcolemma"/>
    <property type="evidence" value="ECO:0007669"/>
    <property type="project" value="TreeGrafter"/>
</dbReference>